<dbReference type="Gene3D" id="3.30.1150.10">
    <property type="match status" value="1"/>
</dbReference>
<feature type="compositionally biased region" description="Polar residues" evidence="5">
    <location>
        <begin position="140"/>
        <end position="151"/>
    </location>
</feature>
<dbReference type="HOGENOM" id="CLU_082689_0_0_7"/>
<feature type="compositionally biased region" description="Polar residues" evidence="5">
    <location>
        <begin position="84"/>
        <end position="112"/>
    </location>
</feature>
<accession>V8CK65</accession>
<evidence type="ECO:0000256" key="1">
    <source>
        <dbReference type="ARBA" id="ARBA00004167"/>
    </source>
</evidence>
<keyword evidence="3 6" id="KW-1133">Transmembrane helix</keyword>
<sequence>MMNLPPAYKSLISLDRQVNTRFYVSLLIALSVHLFVFFIGWWLYAHFFKTPKLHKINTENLLILKRGSSLDKSANTPGAPPPTIASQNTSSSTPREPSPLQTPQDSSQQNPKDTPKTKPLDSSAPLPKAVYDPRNLQFFSPATQGEQSKQALEQDKGLDRQTRRDIDKLYGDEWGDLGSAERDFITSNLREIARITQRYLTYPNTAAYLNQSGENAIEFYLLPNGDIQGLKLLLSSGFVLLDKNSQKTIEIAYKDYPRPKQRTLIRFHITYTIYR</sequence>
<proteinExistence type="predicted"/>
<evidence type="ECO:0000259" key="7">
    <source>
        <dbReference type="PROSITE" id="PS52015"/>
    </source>
</evidence>
<evidence type="ECO:0000313" key="8">
    <source>
        <dbReference type="EMBL" id="ETD27452.1"/>
    </source>
</evidence>
<keyword evidence="2 6" id="KW-0812">Transmembrane</keyword>
<protein>
    <recommendedName>
        <fullName evidence="7">TonB C-terminal domain-containing protein</fullName>
    </recommendedName>
</protein>
<dbReference type="InterPro" id="IPR037682">
    <property type="entry name" value="TonB_C"/>
</dbReference>
<dbReference type="GO" id="GO:0055085">
    <property type="term" value="P:transmembrane transport"/>
    <property type="evidence" value="ECO:0007669"/>
    <property type="project" value="InterPro"/>
</dbReference>
<evidence type="ECO:0000256" key="6">
    <source>
        <dbReference type="SAM" id="Phobius"/>
    </source>
</evidence>
<organism evidence="8 9">
    <name type="scientific">Helicobacter canis NCTC 12740</name>
    <dbReference type="NCBI Taxonomy" id="1357399"/>
    <lineage>
        <taxon>Bacteria</taxon>
        <taxon>Pseudomonadati</taxon>
        <taxon>Campylobacterota</taxon>
        <taxon>Epsilonproteobacteria</taxon>
        <taxon>Campylobacterales</taxon>
        <taxon>Helicobacteraceae</taxon>
        <taxon>Helicobacter</taxon>
    </lineage>
</organism>
<gene>
    <name evidence="8" type="ORF">HMPREF2087_00370</name>
</gene>
<name>V8CK65_9HELI</name>
<dbReference type="PATRIC" id="fig|1357399.3.peg.386"/>
<feature type="region of interest" description="Disordered" evidence="5">
    <location>
        <begin position="140"/>
        <end position="164"/>
    </location>
</feature>
<keyword evidence="9" id="KW-1185">Reference proteome</keyword>
<evidence type="ECO:0000256" key="4">
    <source>
        <dbReference type="ARBA" id="ARBA00023136"/>
    </source>
</evidence>
<feature type="domain" description="TonB C-terminal" evidence="7">
    <location>
        <begin position="187"/>
        <end position="275"/>
    </location>
</feature>
<dbReference type="NCBIfam" id="TIGR01352">
    <property type="entry name" value="tonB_Cterm"/>
    <property type="match status" value="1"/>
</dbReference>
<dbReference type="EMBL" id="AZJJ01000001">
    <property type="protein sequence ID" value="ETD27452.1"/>
    <property type="molecule type" value="Genomic_DNA"/>
</dbReference>
<keyword evidence="4 6" id="KW-0472">Membrane</keyword>
<dbReference type="AlphaFoldDB" id="V8CK65"/>
<dbReference type="PROSITE" id="PS52015">
    <property type="entry name" value="TONB_CTD"/>
    <property type="match status" value="1"/>
</dbReference>
<reference evidence="8 9" key="1">
    <citation type="submission" date="2013-10" db="EMBL/GenBank/DDBJ databases">
        <title>The Genome Sequence of Helicobacter canis NCTC 12740.</title>
        <authorList>
            <consortium name="The Broad Institute Genomics Platform"/>
            <person name="Earl A."/>
            <person name="Fox J.G."/>
            <person name="Shen Z."/>
            <person name="Young S.K."/>
            <person name="Zeng Q."/>
            <person name="Gargeya S."/>
            <person name="Fitzgerald M."/>
            <person name="Abouelleil A."/>
            <person name="Alvarado L."/>
            <person name="Chapman S.B."/>
            <person name="Gainer-Dewar J."/>
            <person name="Goldberg J."/>
            <person name="Griggs A."/>
            <person name="Gujja S."/>
            <person name="Hansen M."/>
            <person name="Howarth C."/>
            <person name="Imamovic A."/>
            <person name="Ireland A."/>
            <person name="Larimer J."/>
            <person name="McCowan C."/>
            <person name="Murphy C."/>
            <person name="Pearson M."/>
            <person name="Poon T.W."/>
            <person name="Priest M."/>
            <person name="Roberts A."/>
            <person name="Saif S."/>
            <person name="Shea T."/>
            <person name="Sykes S."/>
            <person name="Wortman J."/>
            <person name="Nusbaum C."/>
            <person name="Birren B."/>
        </authorList>
    </citation>
    <scope>NUCLEOTIDE SEQUENCE [LARGE SCALE GENOMIC DNA]</scope>
    <source>
        <strain evidence="8 9">NCTC 12740</strain>
    </source>
</reference>
<feature type="region of interest" description="Disordered" evidence="5">
    <location>
        <begin position="71"/>
        <end position="126"/>
    </location>
</feature>
<evidence type="ECO:0000256" key="5">
    <source>
        <dbReference type="SAM" id="MobiDB-lite"/>
    </source>
</evidence>
<evidence type="ECO:0000313" key="9">
    <source>
        <dbReference type="Proteomes" id="UP000018688"/>
    </source>
</evidence>
<dbReference type="STRING" id="1357399.HMPREF2087_00370"/>
<feature type="transmembrane region" description="Helical" evidence="6">
    <location>
        <begin position="20"/>
        <end position="45"/>
    </location>
</feature>
<dbReference type="GO" id="GO:0016020">
    <property type="term" value="C:membrane"/>
    <property type="evidence" value="ECO:0007669"/>
    <property type="project" value="UniProtKB-SubCell"/>
</dbReference>
<comment type="subcellular location">
    <subcellularLocation>
        <location evidence="1">Membrane</location>
        <topology evidence="1">Single-pass membrane protein</topology>
    </subcellularLocation>
</comment>
<dbReference type="InterPro" id="IPR006260">
    <property type="entry name" value="TonB/TolA_C"/>
</dbReference>
<dbReference type="SUPFAM" id="SSF74653">
    <property type="entry name" value="TolA/TonB C-terminal domain"/>
    <property type="match status" value="1"/>
</dbReference>
<dbReference type="Proteomes" id="UP000018688">
    <property type="component" value="Unassembled WGS sequence"/>
</dbReference>
<comment type="caution">
    <text evidence="8">The sequence shown here is derived from an EMBL/GenBank/DDBJ whole genome shotgun (WGS) entry which is preliminary data.</text>
</comment>
<feature type="compositionally biased region" description="Basic and acidic residues" evidence="5">
    <location>
        <begin position="152"/>
        <end position="164"/>
    </location>
</feature>
<evidence type="ECO:0000256" key="2">
    <source>
        <dbReference type="ARBA" id="ARBA00022692"/>
    </source>
</evidence>
<dbReference type="Pfam" id="PF03544">
    <property type="entry name" value="TonB_C"/>
    <property type="match status" value="1"/>
</dbReference>
<dbReference type="eggNOG" id="COG0810">
    <property type="taxonomic scope" value="Bacteria"/>
</dbReference>
<evidence type="ECO:0000256" key="3">
    <source>
        <dbReference type="ARBA" id="ARBA00022989"/>
    </source>
</evidence>